<name>A0ABQ3WCG4_9ACTN</name>
<protein>
    <recommendedName>
        <fullName evidence="2">RloB-like protein</fullName>
    </recommendedName>
</protein>
<dbReference type="EMBL" id="BOMF01000037">
    <property type="protein sequence ID" value="GID44716.1"/>
    <property type="molecule type" value="Genomic_DNA"/>
</dbReference>
<sequence>MTEREYFGDLRRELRGSLVTIDIPKERGDPLRLVQEAVRRRDEAAKLARRLGDDNERFDSVWCVCDVDEHHRLEDAVELAEKKRINMAVSNPCFELWPALHFDGCSRHMTANSLKQLLRGNMKGYDKSLDCRKLDGLRPIAINNAMELERLHGRNGNALNSNPSTGVWRLVEKLEKCAGSPGLR</sequence>
<proteinExistence type="predicted"/>
<accession>A0ABQ3WCG4</accession>
<reference evidence="1" key="1">
    <citation type="submission" date="2021-01" db="EMBL/GenBank/DDBJ databases">
        <title>Whole genome shotgun sequence of Actinoplanes capillaceus NBRC 16408.</title>
        <authorList>
            <person name="Komaki H."/>
            <person name="Tamura T."/>
        </authorList>
    </citation>
    <scope>NUCLEOTIDE SEQUENCE [LARGE SCALE GENOMIC DNA]</scope>
    <source>
        <strain evidence="1">NBRC 16408</strain>
    </source>
</reference>
<dbReference type="Pfam" id="PF13707">
    <property type="entry name" value="RloB"/>
    <property type="match status" value="1"/>
</dbReference>
<comment type="caution">
    <text evidence="1">The sequence shown here is derived from an EMBL/GenBank/DDBJ whole genome shotgun (WGS) entry which is preliminary data.</text>
</comment>
<evidence type="ECO:0008006" key="2">
    <source>
        <dbReference type="Google" id="ProtNLM"/>
    </source>
</evidence>
<dbReference type="InterPro" id="IPR025591">
    <property type="entry name" value="RloB"/>
</dbReference>
<evidence type="ECO:0000313" key="1">
    <source>
        <dbReference type="EMBL" id="GID44716.1"/>
    </source>
</evidence>
<gene>
    <name evidence="1" type="ORF">Aca07nite_19910</name>
</gene>
<organism evidence="1">
    <name type="scientific">Actinoplanes campanulatus</name>
    <dbReference type="NCBI Taxonomy" id="113559"/>
    <lineage>
        <taxon>Bacteria</taxon>
        <taxon>Bacillati</taxon>
        <taxon>Actinomycetota</taxon>
        <taxon>Actinomycetes</taxon>
        <taxon>Micromonosporales</taxon>
        <taxon>Micromonosporaceae</taxon>
        <taxon>Actinoplanes</taxon>
    </lineage>
</organism>